<reference evidence="1 2" key="1">
    <citation type="journal article" date="2018" name="Evol. Lett.">
        <title>Horizontal gene cluster transfer increased hallucinogenic mushroom diversity.</title>
        <authorList>
            <person name="Reynolds H.T."/>
            <person name="Vijayakumar V."/>
            <person name="Gluck-Thaler E."/>
            <person name="Korotkin H.B."/>
            <person name="Matheny P.B."/>
            <person name="Slot J.C."/>
        </authorList>
    </citation>
    <scope>NUCLEOTIDE SEQUENCE [LARGE SCALE GENOMIC DNA]</scope>
    <source>
        <strain evidence="1 2">2629</strain>
    </source>
</reference>
<proteinExistence type="predicted"/>
<comment type="caution">
    <text evidence="1">The sequence shown here is derived from an EMBL/GenBank/DDBJ whole genome shotgun (WGS) entry which is preliminary data.</text>
</comment>
<keyword evidence="2" id="KW-1185">Reference proteome</keyword>
<protein>
    <submittedName>
        <fullName evidence="1">Uncharacterized protein</fullName>
    </submittedName>
</protein>
<name>A0A409WSI3_9AGAR</name>
<dbReference type="AlphaFoldDB" id="A0A409WSI3"/>
<evidence type="ECO:0000313" key="1">
    <source>
        <dbReference type="EMBL" id="PPQ81439.1"/>
    </source>
</evidence>
<accession>A0A409WSI3</accession>
<sequence>MCIGDIPFRETFAPQLQTLDVGEVSNDITEDLLHLVAPNLKRLNYLQSEEEFEKPGVAARLETFLLQSKCSLSSLSIMHEDQAFWRDEIHYLLASDTICAIPHFTIRAPGSYLHPSDVSWIVSAMSFQPHGAQRAYFEPSNYCWHFGWGTYDFLRKYESFPFVIKSATERPKWRTCLDELDMDSACLIACITRVSEHILCEVRVLDVYAIMGVHEDRIFPPISLYHRLLMRIISEVQKPDVQVSWAEHRKAFEEELGCLFVNFKIIIALSKYIRTELDMAGLTGRARDIIPPCAAPPLQVAQDPQARRDPPTKLLLTRCHIDVHNQYLTPQPEGGTPLSALPDPPPASVALFSTHHPSLSSHLSPSLSFSLINTLTSSLYHPHS</sequence>
<evidence type="ECO:0000313" key="2">
    <source>
        <dbReference type="Proteomes" id="UP000284842"/>
    </source>
</evidence>
<dbReference type="InParanoid" id="A0A409WSI3"/>
<dbReference type="EMBL" id="NHTK01005280">
    <property type="protein sequence ID" value="PPQ81439.1"/>
    <property type="molecule type" value="Genomic_DNA"/>
</dbReference>
<organism evidence="1 2">
    <name type="scientific">Panaeolus cyanescens</name>
    <dbReference type="NCBI Taxonomy" id="181874"/>
    <lineage>
        <taxon>Eukaryota</taxon>
        <taxon>Fungi</taxon>
        <taxon>Dikarya</taxon>
        <taxon>Basidiomycota</taxon>
        <taxon>Agaricomycotina</taxon>
        <taxon>Agaricomycetes</taxon>
        <taxon>Agaricomycetidae</taxon>
        <taxon>Agaricales</taxon>
        <taxon>Agaricineae</taxon>
        <taxon>Galeropsidaceae</taxon>
        <taxon>Panaeolus</taxon>
    </lineage>
</organism>
<dbReference type="Proteomes" id="UP000284842">
    <property type="component" value="Unassembled WGS sequence"/>
</dbReference>
<gene>
    <name evidence="1" type="ORF">CVT24_001921</name>
</gene>